<evidence type="ECO:0000256" key="4">
    <source>
        <dbReference type="ARBA" id="ARBA00022723"/>
    </source>
</evidence>
<feature type="domain" description="Mur ligase central" evidence="12">
    <location>
        <begin position="135"/>
        <end position="274"/>
    </location>
</feature>
<evidence type="ECO:0000256" key="2">
    <source>
        <dbReference type="ARBA" id="ARBA00013025"/>
    </source>
</evidence>
<dbReference type="PANTHER" id="PTHR11136:SF0">
    <property type="entry name" value="DIHYDROFOLATE SYNTHETASE-RELATED"/>
    <property type="match status" value="1"/>
</dbReference>
<dbReference type="Gene3D" id="3.90.190.20">
    <property type="entry name" value="Mur ligase, C-terminal domain"/>
    <property type="match status" value="1"/>
</dbReference>
<keyword evidence="7" id="KW-0460">Magnesium</keyword>
<dbReference type="InterPro" id="IPR018109">
    <property type="entry name" value="Folylpolyglutamate_synth_CS"/>
</dbReference>
<evidence type="ECO:0000256" key="1">
    <source>
        <dbReference type="ARBA" id="ARBA00008276"/>
    </source>
</evidence>
<proteinExistence type="inferred from homology"/>
<evidence type="ECO:0000256" key="8">
    <source>
        <dbReference type="ARBA" id="ARBA00030592"/>
    </source>
</evidence>
<dbReference type="EMBL" id="CP054056">
    <property type="protein sequence ID" value="QKJ25152.1"/>
    <property type="molecule type" value="Genomic_DNA"/>
</dbReference>
<name>A0A7D4TK89_9MICO</name>
<dbReference type="PIRSF" id="PIRSF001563">
    <property type="entry name" value="Folylpolyglu_synth"/>
    <property type="match status" value="1"/>
</dbReference>
<evidence type="ECO:0000259" key="12">
    <source>
        <dbReference type="Pfam" id="PF08245"/>
    </source>
</evidence>
<feature type="domain" description="Mur ligase C-terminal" evidence="11">
    <location>
        <begin position="301"/>
        <end position="422"/>
    </location>
</feature>
<evidence type="ECO:0000313" key="13">
    <source>
        <dbReference type="EMBL" id="QKJ25152.1"/>
    </source>
</evidence>
<comment type="similarity">
    <text evidence="1 10">Belongs to the folylpolyglutamate synthase family.</text>
</comment>
<keyword evidence="4" id="KW-0479">Metal-binding</keyword>
<evidence type="ECO:0000256" key="9">
    <source>
        <dbReference type="ARBA" id="ARBA00047493"/>
    </source>
</evidence>
<dbReference type="InterPro" id="IPR036565">
    <property type="entry name" value="Mur-like_cat_sf"/>
</dbReference>
<dbReference type="GO" id="GO:0004326">
    <property type="term" value="F:tetrahydrofolylpolyglutamate synthase activity"/>
    <property type="evidence" value="ECO:0007669"/>
    <property type="project" value="UniProtKB-EC"/>
</dbReference>
<evidence type="ECO:0000256" key="3">
    <source>
        <dbReference type="ARBA" id="ARBA00022598"/>
    </source>
</evidence>
<dbReference type="InterPro" id="IPR013221">
    <property type="entry name" value="Mur_ligase_cen"/>
</dbReference>
<organism evidence="13 14">
    <name type="scientific">Aquiluna borgnonia</name>
    <dbReference type="NCBI Taxonomy" id="2499157"/>
    <lineage>
        <taxon>Bacteria</taxon>
        <taxon>Bacillati</taxon>
        <taxon>Actinomycetota</taxon>
        <taxon>Actinomycetes</taxon>
        <taxon>Micrococcales</taxon>
        <taxon>Microbacteriaceae</taxon>
        <taxon>Luna cluster</taxon>
        <taxon>Luna-1 subcluster</taxon>
        <taxon>Aquiluna</taxon>
    </lineage>
</organism>
<evidence type="ECO:0000256" key="7">
    <source>
        <dbReference type="ARBA" id="ARBA00022842"/>
    </source>
</evidence>
<dbReference type="SUPFAM" id="SSF53623">
    <property type="entry name" value="MurD-like peptide ligases, catalytic domain"/>
    <property type="match status" value="1"/>
</dbReference>
<dbReference type="RefSeq" id="WP_173493449.1">
    <property type="nucleotide sequence ID" value="NZ_CP054056.1"/>
</dbReference>
<dbReference type="Pfam" id="PF02875">
    <property type="entry name" value="Mur_ligase_C"/>
    <property type="match status" value="1"/>
</dbReference>
<dbReference type="SUPFAM" id="SSF53244">
    <property type="entry name" value="MurD-like peptide ligases, peptide-binding domain"/>
    <property type="match status" value="1"/>
</dbReference>
<dbReference type="KEGG" id="aqg:HRU87_02870"/>
<dbReference type="Gene3D" id="3.40.1190.10">
    <property type="entry name" value="Mur-like, catalytic domain"/>
    <property type="match status" value="1"/>
</dbReference>
<evidence type="ECO:0000313" key="14">
    <source>
        <dbReference type="Proteomes" id="UP000501003"/>
    </source>
</evidence>
<evidence type="ECO:0000256" key="5">
    <source>
        <dbReference type="ARBA" id="ARBA00022741"/>
    </source>
</evidence>
<dbReference type="InterPro" id="IPR036615">
    <property type="entry name" value="Mur_ligase_C_dom_sf"/>
</dbReference>
<protein>
    <recommendedName>
        <fullName evidence="2">tetrahydrofolate synthase</fullName>
        <ecNumber evidence="2">6.3.2.17</ecNumber>
    </recommendedName>
    <alternativeName>
        <fullName evidence="8">Tetrahydrofolylpolyglutamate synthase</fullName>
    </alternativeName>
</protein>
<evidence type="ECO:0000259" key="11">
    <source>
        <dbReference type="Pfam" id="PF02875"/>
    </source>
</evidence>
<dbReference type="Proteomes" id="UP000501003">
    <property type="component" value="Chromosome"/>
</dbReference>
<evidence type="ECO:0000256" key="6">
    <source>
        <dbReference type="ARBA" id="ARBA00022840"/>
    </source>
</evidence>
<sequence>MSSELDHILAELYARQPEQHVRPRLEPTKRLVELMGDPQRNYGIIHITGTNGKTSTARIIERILREHGLRTGRLTSPHLVSFNERIALDGEPVSDEFLVDTYRDNKPLMEFVDRELSEQGEVPLTFFEAFTALAFQLFSDAPIDVLVLEVGMGGEWDATNVADADVAVFTSIDLDHQKSLGSTVEEIATTKAGIIKPNSLVVSSSQYPGVTEVLKSRAPELKLSGADFGVSEISADGFGTRFSVQGLANEYPLIWMPIIGHHQAQNAATAIAAVELFLGEGNRPIADEVLRAAMADAVSPGRLQVVSKDPLIVLDGAHNPAGVRSLNQAIEQHFGSPVRLGLVAMLSDKDLSGSVAELAKTFDRVVCTSPRSPRGLPAGELASYFEEYGVEVIAQESDPAAAFNLASRLASEDKAALFVTGSLYLIGDVLAEIQSQREIDDEE</sequence>
<reference evidence="13 14" key="1">
    <citation type="submission" date="2020-05" db="EMBL/GenBank/DDBJ databases">
        <title>Aquirufa sp. strain 15G-AUS-rot a new Aquirufa species.</title>
        <authorList>
            <person name="Pitt A."/>
            <person name="Hahn M.W."/>
        </authorList>
    </citation>
    <scope>NUCLEOTIDE SEQUENCE [LARGE SCALE GENOMIC DNA]</scope>
    <source>
        <strain evidence="13 14">15G-AUS-rot</strain>
    </source>
</reference>
<dbReference type="PANTHER" id="PTHR11136">
    <property type="entry name" value="FOLYLPOLYGLUTAMATE SYNTHASE-RELATED"/>
    <property type="match status" value="1"/>
</dbReference>
<dbReference type="GO" id="GO:0005737">
    <property type="term" value="C:cytoplasm"/>
    <property type="evidence" value="ECO:0007669"/>
    <property type="project" value="TreeGrafter"/>
</dbReference>
<keyword evidence="14" id="KW-1185">Reference proteome</keyword>
<dbReference type="AlphaFoldDB" id="A0A7D4TK89"/>
<dbReference type="GO" id="GO:0008841">
    <property type="term" value="F:dihydrofolate synthase activity"/>
    <property type="evidence" value="ECO:0007669"/>
    <property type="project" value="TreeGrafter"/>
</dbReference>
<evidence type="ECO:0000256" key="10">
    <source>
        <dbReference type="PIRNR" id="PIRNR001563"/>
    </source>
</evidence>
<dbReference type="NCBIfam" id="TIGR01499">
    <property type="entry name" value="folC"/>
    <property type="match status" value="1"/>
</dbReference>
<dbReference type="GO" id="GO:0005524">
    <property type="term" value="F:ATP binding"/>
    <property type="evidence" value="ECO:0007669"/>
    <property type="project" value="UniProtKB-KW"/>
</dbReference>
<dbReference type="Pfam" id="PF08245">
    <property type="entry name" value="Mur_ligase_M"/>
    <property type="match status" value="1"/>
</dbReference>
<comment type="catalytic activity">
    <reaction evidence="9">
        <text>(6S)-5,6,7,8-tetrahydrofolyl-(gamma-L-Glu)(n) + L-glutamate + ATP = (6S)-5,6,7,8-tetrahydrofolyl-(gamma-L-Glu)(n+1) + ADP + phosphate + H(+)</text>
        <dbReference type="Rhea" id="RHEA:10580"/>
        <dbReference type="Rhea" id="RHEA-COMP:14738"/>
        <dbReference type="Rhea" id="RHEA-COMP:14740"/>
        <dbReference type="ChEBI" id="CHEBI:15378"/>
        <dbReference type="ChEBI" id="CHEBI:29985"/>
        <dbReference type="ChEBI" id="CHEBI:30616"/>
        <dbReference type="ChEBI" id="CHEBI:43474"/>
        <dbReference type="ChEBI" id="CHEBI:141005"/>
        <dbReference type="ChEBI" id="CHEBI:456216"/>
        <dbReference type="EC" id="6.3.2.17"/>
    </reaction>
</comment>
<dbReference type="InterPro" id="IPR001645">
    <property type="entry name" value="Folylpolyglutamate_synth"/>
</dbReference>
<dbReference type="EC" id="6.3.2.17" evidence="2"/>
<dbReference type="PROSITE" id="PS01011">
    <property type="entry name" value="FOLYLPOLYGLU_SYNT_1"/>
    <property type="match status" value="1"/>
</dbReference>
<dbReference type="GO" id="GO:0046872">
    <property type="term" value="F:metal ion binding"/>
    <property type="evidence" value="ECO:0007669"/>
    <property type="project" value="UniProtKB-KW"/>
</dbReference>
<dbReference type="InterPro" id="IPR004101">
    <property type="entry name" value="Mur_ligase_C"/>
</dbReference>
<accession>A0A7D4TK89</accession>
<keyword evidence="6 10" id="KW-0067">ATP-binding</keyword>
<gene>
    <name evidence="13" type="ORF">HRU87_02870</name>
</gene>
<keyword evidence="5 10" id="KW-0547">Nucleotide-binding</keyword>
<keyword evidence="3 10" id="KW-0436">Ligase</keyword>